<name>A0A498MYY0_LABRO</name>
<sequence length="297" mass="33508">MICRVLTFLTLLLACFYLTYYIFWVSPSDQFSCNLRRGILVNESVVPEAVQCKLVAVGVFRLLSCINLVVYLLLVPAVVYTAFQPARQHQRTQFLRPYHLLPAFGHVLDLQPTARRYDDLSIYLLFLEENLSELKSYKCLQVLELLSEGGEAAFDTMCLLRTLGQVRTDMVDRKQAQTVNGKAEKENSEIKVWLQAGALLFLLAVSSVNANAGAPQHLCGSHLVDALYLVCGPTGFFYNPKRDVDPLMGFLPPKSAQETEVADFAFKDHAEVIRKRGIVEQCCHKPCSIFELQNYCN</sequence>
<dbReference type="InterPro" id="IPR004825">
    <property type="entry name" value="Insulin"/>
</dbReference>
<dbReference type="CDD" id="cd04367">
    <property type="entry name" value="IlGF_insulin_like"/>
    <property type="match status" value="1"/>
</dbReference>
<evidence type="ECO:0000256" key="4">
    <source>
        <dbReference type="ARBA" id="ARBA00011207"/>
    </source>
</evidence>
<dbReference type="GO" id="GO:0006006">
    <property type="term" value="P:glucose metabolic process"/>
    <property type="evidence" value="ECO:0007669"/>
    <property type="project" value="UniProtKB-UniRule"/>
</dbReference>
<evidence type="ECO:0000256" key="11">
    <source>
        <dbReference type="ARBA" id="ARBA00023277"/>
    </source>
</evidence>
<dbReference type="FunFam" id="1.10.100.10:FF:000003">
    <property type="entry name" value="Insulin"/>
    <property type="match status" value="1"/>
</dbReference>
<evidence type="ECO:0000256" key="3">
    <source>
        <dbReference type="ARBA" id="ARBA00009034"/>
    </source>
</evidence>
<evidence type="ECO:0000256" key="13">
    <source>
        <dbReference type="SAM" id="Phobius"/>
    </source>
</evidence>
<dbReference type="Gene3D" id="1.10.100.10">
    <property type="entry name" value="Insulin-like"/>
    <property type="match status" value="1"/>
</dbReference>
<protein>
    <recommendedName>
        <fullName evidence="5 12">Insulin</fullName>
    </recommendedName>
</protein>
<dbReference type="STRING" id="84645.A0A498MYY0"/>
<feature type="transmembrane region" description="Helical" evidence="13">
    <location>
        <begin position="59"/>
        <end position="83"/>
    </location>
</feature>
<evidence type="ECO:0000259" key="14">
    <source>
        <dbReference type="SMART" id="SM00078"/>
    </source>
</evidence>
<keyword evidence="13" id="KW-0812">Transmembrane</keyword>
<dbReference type="GO" id="GO:0005615">
    <property type="term" value="C:extracellular space"/>
    <property type="evidence" value="ECO:0007669"/>
    <property type="project" value="TreeGrafter"/>
</dbReference>
<evidence type="ECO:0000313" key="17">
    <source>
        <dbReference type="Proteomes" id="UP000290572"/>
    </source>
</evidence>
<accession>A0A498MYY0</accession>
<keyword evidence="17" id="KW-1185">Reference proteome</keyword>
<keyword evidence="8" id="KW-0165">Cleavage on pair of basic residues</keyword>
<dbReference type="InterPro" id="IPR022353">
    <property type="entry name" value="Insulin_CS"/>
</dbReference>
<dbReference type="PRINTS" id="PR00276">
    <property type="entry name" value="INSULINFAMLY"/>
</dbReference>
<keyword evidence="6 12" id="KW-0964">Secreted</keyword>
<feature type="domain" description="Insulin-like" evidence="14">
    <location>
        <begin position="216"/>
        <end position="296"/>
    </location>
</feature>
<dbReference type="PRINTS" id="PR00277">
    <property type="entry name" value="INSULIN"/>
</dbReference>
<dbReference type="EMBL" id="QBIY01012561">
    <property type="protein sequence ID" value="RXN23466.1"/>
    <property type="molecule type" value="Genomic_DNA"/>
</dbReference>
<dbReference type="EMBL" id="QBIY01013414">
    <property type="protein sequence ID" value="RXN05211.1"/>
    <property type="molecule type" value="Genomic_DNA"/>
</dbReference>
<dbReference type="PANTHER" id="PTHR11454:SF9">
    <property type="entry name" value="INSULIN"/>
    <property type="match status" value="1"/>
</dbReference>
<dbReference type="GO" id="GO:0005179">
    <property type="term" value="F:hormone activity"/>
    <property type="evidence" value="ECO:0007669"/>
    <property type="project" value="UniProtKB-KW"/>
</dbReference>
<evidence type="ECO:0000313" key="16">
    <source>
        <dbReference type="EMBL" id="RXN23466.1"/>
    </source>
</evidence>
<comment type="similarity">
    <text evidence="3 12">Belongs to the insulin family.</text>
</comment>
<dbReference type="PANTHER" id="PTHR11454">
    <property type="entry name" value="INSULIN/INSULIN GROWTH FACTOR"/>
    <property type="match status" value="1"/>
</dbReference>
<dbReference type="Pfam" id="PF00049">
    <property type="entry name" value="Insulin"/>
    <property type="match status" value="1"/>
</dbReference>
<keyword evidence="13" id="KW-0472">Membrane</keyword>
<evidence type="ECO:0000256" key="5">
    <source>
        <dbReference type="ARBA" id="ARBA00020180"/>
    </source>
</evidence>
<evidence type="ECO:0000256" key="8">
    <source>
        <dbReference type="ARBA" id="ARBA00022685"/>
    </source>
</evidence>
<keyword evidence="7 12" id="KW-0313">Glucose metabolism</keyword>
<evidence type="ECO:0000256" key="1">
    <source>
        <dbReference type="ARBA" id="ARBA00002985"/>
    </source>
</evidence>
<dbReference type="InterPro" id="IPR016179">
    <property type="entry name" value="Insulin-like"/>
</dbReference>
<dbReference type="SUPFAM" id="SSF56994">
    <property type="entry name" value="Insulin-like"/>
    <property type="match status" value="1"/>
</dbReference>
<evidence type="ECO:0000256" key="2">
    <source>
        <dbReference type="ARBA" id="ARBA00004613"/>
    </source>
</evidence>
<evidence type="ECO:0000256" key="7">
    <source>
        <dbReference type="ARBA" id="ARBA00022526"/>
    </source>
</evidence>
<keyword evidence="13" id="KW-1133">Transmembrane helix</keyword>
<organism evidence="16 17">
    <name type="scientific">Labeo rohita</name>
    <name type="common">Indian major carp</name>
    <name type="synonym">Cyprinus rohita</name>
    <dbReference type="NCBI Taxonomy" id="84645"/>
    <lineage>
        <taxon>Eukaryota</taxon>
        <taxon>Metazoa</taxon>
        <taxon>Chordata</taxon>
        <taxon>Craniata</taxon>
        <taxon>Vertebrata</taxon>
        <taxon>Euteleostomi</taxon>
        <taxon>Actinopterygii</taxon>
        <taxon>Neopterygii</taxon>
        <taxon>Teleostei</taxon>
        <taxon>Ostariophysi</taxon>
        <taxon>Cypriniformes</taxon>
        <taxon>Cyprinidae</taxon>
        <taxon>Labeoninae</taxon>
        <taxon>Labeonini</taxon>
        <taxon>Labeo</taxon>
    </lineage>
</organism>
<keyword evidence="9 12" id="KW-0372">Hormone</keyword>
<feature type="transmembrane region" description="Helical" evidence="13">
    <location>
        <begin position="5"/>
        <end position="24"/>
    </location>
</feature>
<dbReference type="InterPro" id="IPR022352">
    <property type="entry name" value="Ins/IGF/rlx"/>
</dbReference>
<dbReference type="AlphaFoldDB" id="A0A498MYY0"/>
<evidence type="ECO:0000256" key="6">
    <source>
        <dbReference type="ARBA" id="ARBA00022525"/>
    </source>
</evidence>
<evidence type="ECO:0000256" key="9">
    <source>
        <dbReference type="ARBA" id="ARBA00022702"/>
    </source>
</evidence>
<comment type="subunit">
    <text evidence="4 12">Heterodimer of a B chain and an A chain linked by two disulfide bonds.</text>
</comment>
<dbReference type="PROSITE" id="PS51257">
    <property type="entry name" value="PROKAR_LIPOPROTEIN"/>
    <property type="match status" value="1"/>
</dbReference>
<proteinExistence type="inferred from homology"/>
<evidence type="ECO:0000256" key="12">
    <source>
        <dbReference type="RuleBase" id="RU000406"/>
    </source>
</evidence>
<comment type="function">
    <text evidence="1 12">Insulin decreases blood glucose concentration. It increases cell permeability to monosaccharides, amino acids and fatty acids. It accelerates glycolysis, the pentose phosphate cycle, and glycogen synthesis in liver.</text>
</comment>
<gene>
    <name evidence="16" type="ORF">ROHU_022872</name>
    <name evidence="15" type="ORF">ROHU_033558</name>
</gene>
<dbReference type="Proteomes" id="UP000290572">
    <property type="component" value="Unassembled WGS sequence"/>
</dbReference>
<keyword evidence="10" id="KW-1015">Disulfide bond</keyword>
<evidence type="ECO:0000256" key="10">
    <source>
        <dbReference type="ARBA" id="ARBA00023157"/>
    </source>
</evidence>
<keyword evidence="11 12" id="KW-0119">Carbohydrate metabolism</keyword>
<dbReference type="InterPro" id="IPR036438">
    <property type="entry name" value="Insulin-like_sf"/>
</dbReference>
<evidence type="ECO:0000313" key="15">
    <source>
        <dbReference type="EMBL" id="RXN05211.1"/>
    </source>
</evidence>
<comment type="caution">
    <text evidence="16">The sequence shown here is derived from an EMBL/GenBank/DDBJ whole genome shotgun (WGS) entry which is preliminary data.</text>
</comment>
<dbReference type="SMART" id="SM00078">
    <property type="entry name" value="IlGF"/>
    <property type="match status" value="1"/>
</dbReference>
<reference evidence="16 17" key="1">
    <citation type="submission" date="2018-03" db="EMBL/GenBank/DDBJ databases">
        <title>Draft genome sequence of Rohu Carp (Labeo rohita).</title>
        <authorList>
            <person name="Das P."/>
            <person name="Kushwaha B."/>
            <person name="Joshi C.G."/>
            <person name="Kumar D."/>
            <person name="Nagpure N.S."/>
            <person name="Sahoo L."/>
            <person name="Das S.P."/>
            <person name="Bit A."/>
            <person name="Patnaik S."/>
            <person name="Meher P.K."/>
            <person name="Jayasankar P."/>
            <person name="Koringa P.G."/>
            <person name="Patel N.V."/>
            <person name="Hinsu A.T."/>
            <person name="Kumar R."/>
            <person name="Pandey M."/>
            <person name="Agarwal S."/>
            <person name="Srivastava S."/>
            <person name="Singh M."/>
            <person name="Iquebal M.A."/>
            <person name="Jaiswal S."/>
            <person name="Angadi U.B."/>
            <person name="Kumar N."/>
            <person name="Raza M."/>
            <person name="Shah T.M."/>
            <person name="Rai A."/>
            <person name="Jena J.K."/>
        </authorList>
    </citation>
    <scope>NUCLEOTIDE SEQUENCE [LARGE SCALE GENOMIC DNA]</scope>
    <source>
        <strain evidence="16">DASCIFA01</strain>
        <tissue evidence="16">Testis</tissue>
    </source>
</reference>
<dbReference type="PROSITE" id="PS00262">
    <property type="entry name" value="INSULIN"/>
    <property type="match status" value="1"/>
</dbReference>
<comment type="subcellular location">
    <subcellularLocation>
        <location evidence="2 12">Secreted</location>
    </subcellularLocation>
</comment>